<dbReference type="VEuPathDB" id="AmoebaDB:EHI7A_167630"/>
<dbReference type="VEuPathDB" id="AmoebaDB:EHI5A_220990"/>
<reference evidence="1 2" key="1">
    <citation type="submission" date="2016-05" db="EMBL/GenBank/DDBJ databases">
        <title>First whole genome sequencing of Entamoeba histolytica HM1:IMSS-clone-6.</title>
        <authorList>
            <person name="Mukherjee Avik.K."/>
            <person name="Izumyama S."/>
            <person name="Nakada-Tsukui K."/>
            <person name="Nozaki T."/>
        </authorList>
    </citation>
    <scope>NUCLEOTIDE SEQUENCE [LARGE SCALE GENOMIC DNA]</scope>
    <source>
        <strain evidence="1 2">HM1:IMSS clone 6</strain>
    </source>
</reference>
<dbReference type="OMA" id="INDESCF"/>
<dbReference type="VEuPathDB" id="AmoebaDB:KM1_268320"/>
<dbReference type="Proteomes" id="UP000078387">
    <property type="component" value="Unassembled WGS sequence"/>
</dbReference>
<evidence type="ECO:0000313" key="1">
    <source>
        <dbReference type="EMBL" id="GAT97729.1"/>
    </source>
</evidence>
<organism evidence="1 2">
    <name type="scientific">Entamoeba histolytica</name>
    <dbReference type="NCBI Taxonomy" id="5759"/>
    <lineage>
        <taxon>Eukaryota</taxon>
        <taxon>Amoebozoa</taxon>
        <taxon>Evosea</taxon>
        <taxon>Archamoebae</taxon>
        <taxon>Mastigamoebida</taxon>
        <taxon>Entamoebidae</taxon>
        <taxon>Entamoeba</taxon>
    </lineage>
</organism>
<protein>
    <submittedName>
        <fullName evidence="1">Uncharacterized protein</fullName>
    </submittedName>
</protein>
<accession>A0A5K1UQD5</accession>
<proteinExistence type="predicted"/>
<evidence type="ECO:0000313" key="2">
    <source>
        <dbReference type="Proteomes" id="UP000078387"/>
    </source>
</evidence>
<comment type="caution">
    <text evidence="1">The sequence shown here is derived from an EMBL/GenBank/DDBJ whole genome shotgun (WGS) entry which is preliminary data.</text>
</comment>
<gene>
    <name evidence="1" type="ORF">CL6EHI_108730</name>
</gene>
<dbReference type="VEuPathDB" id="AmoebaDB:EHI8A_191720"/>
<sequence length="671" mass="77600">MQRVDKTIYKEIPENIQESGETFQKPDYIGQSSNKCKKMYVNDESCFVFLFENNSSVEYHQRLKLPELTRRIMIDLVPPISTHFHENTLFMLHPDRKISIIQFLKQGSNKDYINPAPLNFFPSPDFITAKYLVGWNEYIAVFNYSKMMVIDRFNTSKSFTSFPLTCSIIKQCDNEYSFGFQNQVVVINNEINNILYQQYDVSNGVLVKQGNVPQAYKETKYVCVAHNDRDVAVAYERAVYIFSLGGELKNNTPIAIPRAVLQYTDAPISKIYLDNSFLVIGDIVGGASVYTATGTFLTKIAPEDDIKTEKKAVQNKRRVTAITRFNLFVVIGLADGKAKFFTWDYRYSGIEKKECGGKIIRIYPHPELNKVCFITENGSERRIVGLTYWSPIEKSFTFISPYLAHSPELRYVSYIKPFVDQLRVFVSCDYPNESVGFKRTKPKLRGIYNFVKFLEQADNVHRLPFPVNLVWQLTVAMQKYCELQDAILSGKEKDNYFSVIRAENRVLAQISKICFVDTVSIPLKDQPQFPAHTYLNDFTHHFEKVLNAQMYKPIVSESDKSNYKNFLWKILKTLFDDYVDFVDALENLDILMSTINRDNVYAFVGAIKIYGRYIQIMQDIKETAWSIAQVLGIRETDRWYYGGGLYMGKKMPEVCSDQPNIPEVEFPLKMN</sequence>
<dbReference type="AlphaFoldDB" id="A0A5K1UQD5"/>
<dbReference type="EMBL" id="BDEQ01000001">
    <property type="protein sequence ID" value="GAT97729.1"/>
    <property type="molecule type" value="Genomic_DNA"/>
</dbReference>
<name>A0A5K1UQD5_ENTHI</name>
<dbReference type="VEuPathDB" id="AmoebaDB:EHI_108730"/>